<sequence>MMEELPFYGKLDGSILEWLLKPDVLFLTGHFARDMESTRVVIEATKFANDWKSRLKKKRDYPSESALTGESLPVTKNLGDGVYSVSTCKQGAIDCYCNWSTYLIWKGSSSCGNYYNHWTFSADNLISPFLLGGRNWNRKLLYLLNCQWAGNRNHCHIWDSSRDFSTTPSWVVRLDDDEDEEDAEFFGAPAFESKLAPEGYKETTRHNPRAMHKNFGKHVLESTVNLTIKKKNRCLQILKGH</sequence>
<reference evidence="2 3" key="1">
    <citation type="journal article" date="2023" name="G3 (Bethesda)">
        <title>A haplotype-resolved chromosome-scale genome for Quercus rubra L. provides insights into the genetics of adaptive traits for red oak species.</title>
        <authorList>
            <person name="Kapoor B."/>
            <person name="Jenkins J."/>
            <person name="Schmutz J."/>
            <person name="Zhebentyayeva T."/>
            <person name="Kuelheim C."/>
            <person name="Coggeshall M."/>
            <person name="Heim C."/>
            <person name="Lasky J.R."/>
            <person name="Leites L."/>
            <person name="Islam-Faridi N."/>
            <person name="Romero-Severson J."/>
            <person name="DeLeo V.L."/>
            <person name="Lucas S.M."/>
            <person name="Lazic D."/>
            <person name="Gailing O."/>
            <person name="Carlson J."/>
            <person name="Staton M."/>
        </authorList>
    </citation>
    <scope>NUCLEOTIDE SEQUENCE [LARGE SCALE GENOMIC DNA]</scope>
    <source>
        <strain evidence="2">Pseudo-F2</strain>
    </source>
</reference>
<dbReference type="Gene3D" id="2.70.150.10">
    <property type="entry name" value="Calcium-transporting ATPase, cytoplasmic transduction domain A"/>
    <property type="match status" value="1"/>
</dbReference>
<organism evidence="2 3">
    <name type="scientific">Quercus rubra</name>
    <name type="common">Northern red oak</name>
    <name type="synonym">Quercus borealis</name>
    <dbReference type="NCBI Taxonomy" id="3512"/>
    <lineage>
        <taxon>Eukaryota</taxon>
        <taxon>Viridiplantae</taxon>
        <taxon>Streptophyta</taxon>
        <taxon>Embryophyta</taxon>
        <taxon>Tracheophyta</taxon>
        <taxon>Spermatophyta</taxon>
        <taxon>Magnoliopsida</taxon>
        <taxon>eudicotyledons</taxon>
        <taxon>Gunneridae</taxon>
        <taxon>Pentapetalae</taxon>
        <taxon>rosids</taxon>
        <taxon>fabids</taxon>
        <taxon>Fagales</taxon>
        <taxon>Fagaceae</taxon>
        <taxon>Quercus</taxon>
    </lineage>
</organism>
<accession>A0AAN7ICQ2</accession>
<gene>
    <name evidence="2" type="ORF">RGQ29_002293</name>
</gene>
<proteinExistence type="predicted"/>
<dbReference type="Proteomes" id="UP001324115">
    <property type="component" value="Unassembled WGS sequence"/>
</dbReference>
<evidence type="ECO:0000313" key="3">
    <source>
        <dbReference type="Proteomes" id="UP001324115"/>
    </source>
</evidence>
<evidence type="ECO:0000259" key="1">
    <source>
        <dbReference type="Pfam" id="PF00122"/>
    </source>
</evidence>
<dbReference type="AlphaFoldDB" id="A0AAN7ICQ2"/>
<keyword evidence="3" id="KW-1185">Reference proteome</keyword>
<dbReference type="InterPro" id="IPR059000">
    <property type="entry name" value="ATPase_P-type_domA"/>
</dbReference>
<feature type="domain" description="P-type ATPase A" evidence="1">
    <location>
        <begin position="61"/>
        <end position="94"/>
    </location>
</feature>
<dbReference type="Pfam" id="PF00122">
    <property type="entry name" value="E1-E2_ATPase"/>
    <property type="match status" value="1"/>
</dbReference>
<name>A0AAN7ICQ2_QUERU</name>
<comment type="caution">
    <text evidence="2">The sequence shown here is derived from an EMBL/GenBank/DDBJ whole genome shotgun (WGS) entry which is preliminary data.</text>
</comment>
<evidence type="ECO:0000313" key="2">
    <source>
        <dbReference type="EMBL" id="KAK4566034.1"/>
    </source>
</evidence>
<protein>
    <recommendedName>
        <fullName evidence="1">P-type ATPase A domain-containing protein</fullName>
    </recommendedName>
</protein>
<dbReference type="EMBL" id="JAXUIC010000010">
    <property type="protein sequence ID" value="KAK4566034.1"/>
    <property type="molecule type" value="Genomic_DNA"/>
</dbReference>